<gene>
    <name evidence="1" type="ORF">CDG60_05495</name>
</gene>
<dbReference type="AlphaFoldDB" id="A0A3B7LVT5"/>
<organism evidence="1 2">
    <name type="scientific">Acinetobacter chinensis</name>
    <dbReference type="NCBI Taxonomy" id="2004650"/>
    <lineage>
        <taxon>Bacteria</taxon>
        <taxon>Pseudomonadati</taxon>
        <taxon>Pseudomonadota</taxon>
        <taxon>Gammaproteobacteria</taxon>
        <taxon>Moraxellales</taxon>
        <taxon>Moraxellaceae</taxon>
        <taxon>Acinetobacter</taxon>
    </lineage>
</organism>
<reference evidence="2" key="1">
    <citation type="submission" date="2018-09" db="EMBL/GenBank/DDBJ databases">
        <title>The complete genome of Acinetobacter sp. strain WCHAc010005.</title>
        <authorList>
            <person name="Hu Y."/>
            <person name="Long H."/>
            <person name="Feng Y."/>
            <person name="Zong Z."/>
        </authorList>
    </citation>
    <scope>NUCLEOTIDE SEQUENCE [LARGE SCALE GENOMIC DNA]</scope>
    <source>
        <strain evidence="2">WCHAc010005</strain>
    </source>
</reference>
<dbReference type="EMBL" id="CP032134">
    <property type="protein sequence ID" value="AXY56074.1"/>
    <property type="molecule type" value="Genomic_DNA"/>
</dbReference>
<name>A0A3B7LVT5_9GAMM</name>
<accession>A0A3B7LVT5</accession>
<dbReference type="Proteomes" id="UP000263753">
    <property type="component" value="Chromosome"/>
</dbReference>
<evidence type="ECO:0000313" key="1">
    <source>
        <dbReference type="EMBL" id="AXY56074.1"/>
    </source>
</evidence>
<protein>
    <submittedName>
        <fullName evidence="1">Uncharacterized protein</fullName>
    </submittedName>
</protein>
<dbReference type="RefSeq" id="WP_087513479.1">
    <property type="nucleotide sequence ID" value="NZ_CP032134.1"/>
</dbReference>
<dbReference type="KEGG" id="achi:CDG60_05495"/>
<sequence length="474" mass="49310">MKKVIMTLGLACMSYAHVHASEGLVRLNDTELSEINGAALMNLTYTDPANAHASMKAENIGFYKMGLDAVMELNANIKRIQLGCGGVNGAGGCDIDLENVSLSGLSNTSDGRVGSSAQLTNPFVEFAVKNPGSAATREIVGFRLSADKVVGLLTIGTENTSTPNGINSLSGFMKVQSDNSQKINGLASTAATRYNLFGSSQYGNLAVTGRLQALGLGGAAEVSFKTTAGGFNIPEILHNPFTTAAIAVNGKRQTSTTLTTQVKVPDIILGDDSSGFSESGTVAYDPVTGNPTGINSLGGKVTAEVTSCKWFACAIAGKGSQFKNVYMSGKITGITADLTLEQSLGLIHNLPISSAMSLSLQKQAVKWAGTDAADTAQRGWWLSAKDPVEIGDVIPQDLIVIDQLFPQIATAVSQYLDKNPAKTNDLGGLLGIGALTANVGTLNLSSTPLKLNVKNLTLNGQSFAPNCSGGMRFC</sequence>
<evidence type="ECO:0000313" key="2">
    <source>
        <dbReference type="Proteomes" id="UP000263753"/>
    </source>
</evidence>
<proteinExistence type="predicted"/>